<reference evidence="8 9" key="1">
    <citation type="submission" date="2023-11" db="EMBL/GenBank/DDBJ databases">
        <title>Dfirmibasis_genome.</title>
        <authorList>
            <person name="Edelbroek B."/>
            <person name="Kjellin J."/>
            <person name="Jerlstrom-Hultqvist J."/>
            <person name="Soderbom F."/>
        </authorList>
    </citation>
    <scope>NUCLEOTIDE SEQUENCE [LARGE SCALE GENOMIC DNA]</scope>
    <source>
        <strain evidence="8 9">TNS-C-14</strain>
    </source>
</reference>
<evidence type="ECO:0000256" key="4">
    <source>
        <dbReference type="ARBA" id="ARBA00023098"/>
    </source>
</evidence>
<dbReference type="PANTHER" id="PTHR23063:SF60">
    <property type="entry name" value="LYSOPHOSPHATIDIC ACID:OLEOYL-COA ACYLTRANSFERASE 1"/>
    <property type="match status" value="1"/>
</dbReference>
<keyword evidence="5 7" id="KW-0472">Membrane</keyword>
<evidence type="ECO:0000256" key="2">
    <source>
        <dbReference type="ARBA" id="ARBA00022692"/>
    </source>
</evidence>
<evidence type="ECO:0000256" key="6">
    <source>
        <dbReference type="ARBA" id="ARBA00023315"/>
    </source>
</evidence>
<dbReference type="Proteomes" id="UP001344447">
    <property type="component" value="Unassembled WGS sequence"/>
</dbReference>
<feature type="transmembrane region" description="Helical" evidence="7">
    <location>
        <begin position="73"/>
        <end position="95"/>
    </location>
</feature>
<dbReference type="AlphaFoldDB" id="A0AAN7U719"/>
<keyword evidence="9" id="KW-1185">Reference proteome</keyword>
<evidence type="ECO:0000256" key="3">
    <source>
        <dbReference type="ARBA" id="ARBA00022989"/>
    </source>
</evidence>
<keyword evidence="1" id="KW-0808">Transferase</keyword>
<dbReference type="EMBL" id="JAVFKY010000001">
    <property type="protein sequence ID" value="KAK5582671.1"/>
    <property type="molecule type" value="Genomic_DNA"/>
</dbReference>
<name>A0AAN7U719_9MYCE</name>
<organism evidence="8 9">
    <name type="scientific">Dictyostelium firmibasis</name>
    <dbReference type="NCBI Taxonomy" id="79012"/>
    <lineage>
        <taxon>Eukaryota</taxon>
        <taxon>Amoebozoa</taxon>
        <taxon>Evosea</taxon>
        <taxon>Eumycetozoa</taxon>
        <taxon>Dictyostelia</taxon>
        <taxon>Dictyosteliales</taxon>
        <taxon>Dictyosteliaceae</taxon>
        <taxon>Dictyostelium</taxon>
    </lineage>
</organism>
<sequence>MEKFSNWRDGPTGIHPLLPTKAKSVSVFGYIIKFVIGPIISIIRVPIVLILTTLLIIFNLIARSIPIGWLSRMICRFFDIILGRIILLCMGFIQLDEFTETLSRSKVASGSIDQYTRKDIIVCNHSSYVDIIYLCYKFSPTFAIPPNDEKNLSQNTGKLIPLSLGRALENAIYSPIQLSMKSVDTNKLVESIQQSWNGPLVVLPEGTTSNGQGLLDITPIFPQVPSQSSQFNTFKEISTNKLSIHVIGLTYHYGIYSPSYPSVGNVFLHLFLICSQISNSIQIHYLSRSCMPPLPKQSQLSQYINNNGLSEENEWFDQLFKSLSSLINTRRTKITNNDKLSFISKWKGYKVDYSTKKSN</sequence>
<dbReference type="GO" id="GO:0006629">
    <property type="term" value="P:lipid metabolic process"/>
    <property type="evidence" value="ECO:0007669"/>
    <property type="project" value="UniProtKB-KW"/>
</dbReference>
<dbReference type="GO" id="GO:0016746">
    <property type="term" value="F:acyltransferase activity"/>
    <property type="evidence" value="ECO:0007669"/>
    <property type="project" value="UniProtKB-KW"/>
</dbReference>
<evidence type="ECO:0000313" key="8">
    <source>
        <dbReference type="EMBL" id="KAK5582671.1"/>
    </source>
</evidence>
<gene>
    <name evidence="8" type="ORF">RB653_004256</name>
</gene>
<evidence type="ECO:0008006" key="10">
    <source>
        <dbReference type="Google" id="ProtNLM"/>
    </source>
</evidence>
<keyword evidence="3 7" id="KW-1133">Transmembrane helix</keyword>
<protein>
    <recommendedName>
        <fullName evidence="10">Phospholipid/glycerol acyltransferase domain-containing protein</fullName>
    </recommendedName>
</protein>
<keyword evidence="2 7" id="KW-0812">Transmembrane</keyword>
<dbReference type="PANTHER" id="PTHR23063">
    <property type="entry name" value="PHOSPHOLIPID ACYLTRANSFERASE"/>
    <property type="match status" value="1"/>
</dbReference>
<keyword evidence="6" id="KW-0012">Acyltransferase</keyword>
<dbReference type="SUPFAM" id="SSF69593">
    <property type="entry name" value="Glycerol-3-phosphate (1)-acyltransferase"/>
    <property type="match status" value="1"/>
</dbReference>
<proteinExistence type="predicted"/>
<evidence type="ECO:0000256" key="5">
    <source>
        <dbReference type="ARBA" id="ARBA00023136"/>
    </source>
</evidence>
<feature type="transmembrane region" description="Helical" evidence="7">
    <location>
        <begin position="28"/>
        <end position="61"/>
    </location>
</feature>
<evidence type="ECO:0000256" key="1">
    <source>
        <dbReference type="ARBA" id="ARBA00022679"/>
    </source>
</evidence>
<comment type="caution">
    <text evidence="8">The sequence shown here is derived from an EMBL/GenBank/DDBJ whole genome shotgun (WGS) entry which is preliminary data.</text>
</comment>
<evidence type="ECO:0000256" key="7">
    <source>
        <dbReference type="SAM" id="Phobius"/>
    </source>
</evidence>
<evidence type="ECO:0000313" key="9">
    <source>
        <dbReference type="Proteomes" id="UP001344447"/>
    </source>
</evidence>
<accession>A0AAN7U719</accession>
<keyword evidence="4" id="KW-0443">Lipid metabolism</keyword>